<name>A0A9Q8YFX7_ENSAD</name>
<evidence type="ECO:0000256" key="1">
    <source>
        <dbReference type="ARBA" id="ARBA00004202"/>
    </source>
</evidence>
<dbReference type="InterPro" id="IPR003593">
    <property type="entry name" value="AAA+_ATPase"/>
</dbReference>
<dbReference type="InterPro" id="IPR050107">
    <property type="entry name" value="ABC_carbohydrate_import_ATPase"/>
</dbReference>
<feature type="domain" description="ABC transporter" evidence="11">
    <location>
        <begin position="272"/>
        <end position="514"/>
    </location>
</feature>
<keyword evidence="10" id="KW-0472">Membrane</keyword>
<dbReference type="SMART" id="SM00382">
    <property type="entry name" value="AAA"/>
    <property type="match status" value="2"/>
</dbReference>
<feature type="domain" description="ABC transporter" evidence="11">
    <location>
        <begin position="19"/>
        <end position="256"/>
    </location>
</feature>
<comment type="subcellular location">
    <subcellularLocation>
        <location evidence="1">Cell membrane</location>
        <topology evidence="1">Peripheral membrane protein</topology>
    </subcellularLocation>
</comment>
<evidence type="ECO:0000256" key="6">
    <source>
        <dbReference type="ARBA" id="ARBA00022737"/>
    </source>
</evidence>
<protein>
    <submittedName>
        <fullName evidence="12">Sugar ABC transporter ATP-binding protein</fullName>
    </submittedName>
</protein>
<sequence>MNTQTVQAEAAGVSMPPVLELHDVKKAFGGTKALNGVSLSIQPGEVHGLIGENGAGKSTLIKVLCGIVRPDEGAINLAGRAYAPATPREAKANGLQVVHQEFNLLPHLSVAENIFIEHLPRNAFGVVRRQQMHAGARAALDAIGLSDVDVRWPVARLGIAHRQLVEVARALMTESRILILDEPTATLTSRETERLFKIVSDLRRRGVSIVFVSHHLDEVFRICDRVTVLRNGETVFSRPIVETNQDELVRAMVGRKLQQQMASEVVSFARPAQALSLARFRPPQSPHAEGISLHLHKGEILGIAGLVGSGRTELLRAIAAAQRPLSGELFLEGKRASFRSPREAINAGIGFVTEDRKEEGLILNMPISANVTLASLSDVSRAGILDRKAEIEVTERLGAELKLKYGGPGKNAATLSGGNQQKVVLAKWLARNPKVLLLDEPTRGVDVGAKAEIYALIRQFAERGLALLIVSSELPELMTLSDRILVMSQHRVVGELSRPEFSEERILQFAYQGEQQQARQ</sequence>
<dbReference type="Gene3D" id="3.40.50.300">
    <property type="entry name" value="P-loop containing nucleotide triphosphate hydrolases"/>
    <property type="match status" value="2"/>
</dbReference>
<accession>A0A9Q8YFX7</accession>
<dbReference type="InterPro" id="IPR027417">
    <property type="entry name" value="P-loop_NTPase"/>
</dbReference>
<dbReference type="CDD" id="cd03216">
    <property type="entry name" value="ABC_Carb_Monos_I"/>
    <property type="match status" value="1"/>
</dbReference>
<evidence type="ECO:0000256" key="10">
    <source>
        <dbReference type="ARBA" id="ARBA00023136"/>
    </source>
</evidence>
<dbReference type="GO" id="GO:0005524">
    <property type="term" value="F:ATP binding"/>
    <property type="evidence" value="ECO:0007669"/>
    <property type="project" value="UniProtKB-KW"/>
</dbReference>
<dbReference type="GO" id="GO:0016887">
    <property type="term" value="F:ATP hydrolysis activity"/>
    <property type="evidence" value="ECO:0007669"/>
    <property type="project" value="InterPro"/>
</dbReference>
<evidence type="ECO:0000259" key="11">
    <source>
        <dbReference type="PROSITE" id="PS50893"/>
    </source>
</evidence>
<keyword evidence="9" id="KW-1278">Translocase</keyword>
<evidence type="ECO:0000256" key="8">
    <source>
        <dbReference type="ARBA" id="ARBA00022840"/>
    </source>
</evidence>
<dbReference type="PROSITE" id="PS50893">
    <property type="entry name" value="ABC_TRANSPORTER_2"/>
    <property type="match status" value="2"/>
</dbReference>
<dbReference type="PANTHER" id="PTHR43790:SF3">
    <property type="entry name" value="D-ALLOSE IMPORT ATP-BINDING PROTEIN ALSA-RELATED"/>
    <property type="match status" value="1"/>
</dbReference>
<organism evidence="12 13">
    <name type="scientific">Ensifer adhaerens</name>
    <name type="common">Sinorhizobium morelense</name>
    <dbReference type="NCBI Taxonomy" id="106592"/>
    <lineage>
        <taxon>Bacteria</taxon>
        <taxon>Pseudomonadati</taxon>
        <taxon>Pseudomonadota</taxon>
        <taxon>Alphaproteobacteria</taxon>
        <taxon>Hyphomicrobiales</taxon>
        <taxon>Rhizobiaceae</taxon>
        <taxon>Sinorhizobium/Ensifer group</taxon>
        <taxon>Ensifer</taxon>
    </lineage>
</organism>
<keyword evidence="7" id="KW-0547">Nucleotide-binding</keyword>
<dbReference type="InterPro" id="IPR003439">
    <property type="entry name" value="ABC_transporter-like_ATP-bd"/>
</dbReference>
<evidence type="ECO:0000256" key="7">
    <source>
        <dbReference type="ARBA" id="ARBA00022741"/>
    </source>
</evidence>
<dbReference type="RefSeq" id="WP_060522066.1">
    <property type="nucleotide sequence ID" value="NZ_CP098808.1"/>
</dbReference>
<dbReference type="FunFam" id="3.40.50.300:FF:000127">
    <property type="entry name" value="Ribose import ATP-binding protein RbsA"/>
    <property type="match status" value="1"/>
</dbReference>
<comment type="similarity">
    <text evidence="2">Belongs to the ABC transporter superfamily.</text>
</comment>
<dbReference type="AlphaFoldDB" id="A0A9Q8YFX7"/>
<dbReference type="PROSITE" id="PS00211">
    <property type="entry name" value="ABC_TRANSPORTER_1"/>
    <property type="match status" value="1"/>
</dbReference>
<dbReference type="Proteomes" id="UP001055460">
    <property type="component" value="Plasmid pA"/>
</dbReference>
<keyword evidence="6" id="KW-0677">Repeat</keyword>
<keyword evidence="4" id="KW-1003">Cell membrane</keyword>
<keyword evidence="3" id="KW-0813">Transport</keyword>
<dbReference type="EMBL" id="CP098808">
    <property type="protein sequence ID" value="USJ26884.1"/>
    <property type="molecule type" value="Genomic_DNA"/>
</dbReference>
<evidence type="ECO:0000256" key="3">
    <source>
        <dbReference type="ARBA" id="ARBA00022448"/>
    </source>
</evidence>
<dbReference type="GO" id="GO:0005886">
    <property type="term" value="C:plasma membrane"/>
    <property type="evidence" value="ECO:0007669"/>
    <property type="project" value="UniProtKB-SubCell"/>
</dbReference>
<evidence type="ECO:0000256" key="9">
    <source>
        <dbReference type="ARBA" id="ARBA00022967"/>
    </source>
</evidence>
<keyword evidence="5" id="KW-0762">Sugar transport</keyword>
<keyword evidence="8 12" id="KW-0067">ATP-binding</keyword>
<dbReference type="InterPro" id="IPR017871">
    <property type="entry name" value="ABC_transporter-like_CS"/>
</dbReference>
<dbReference type="PANTHER" id="PTHR43790">
    <property type="entry name" value="CARBOHYDRATE TRANSPORT ATP-BINDING PROTEIN MG119-RELATED"/>
    <property type="match status" value="1"/>
</dbReference>
<evidence type="ECO:0000256" key="4">
    <source>
        <dbReference type="ARBA" id="ARBA00022475"/>
    </source>
</evidence>
<evidence type="ECO:0000256" key="2">
    <source>
        <dbReference type="ARBA" id="ARBA00005417"/>
    </source>
</evidence>
<dbReference type="CDD" id="cd03215">
    <property type="entry name" value="ABC_Carb_Monos_II"/>
    <property type="match status" value="1"/>
</dbReference>
<dbReference type="SUPFAM" id="SSF52540">
    <property type="entry name" value="P-loop containing nucleoside triphosphate hydrolases"/>
    <property type="match status" value="2"/>
</dbReference>
<evidence type="ECO:0000313" key="12">
    <source>
        <dbReference type="EMBL" id="USJ26884.1"/>
    </source>
</evidence>
<gene>
    <name evidence="12" type="ORF">NE863_26380</name>
</gene>
<reference evidence="12" key="1">
    <citation type="submission" date="2022-06" db="EMBL/GenBank/DDBJ databases">
        <title>Physiological and biochemical characterization and genomic elucidation of a strain of the genus Ensifer adhaerens M8 that combines arsenic oxidation and chromium reduction.</title>
        <authorList>
            <person name="Li X."/>
            <person name="Yu c."/>
        </authorList>
    </citation>
    <scope>NUCLEOTIDE SEQUENCE</scope>
    <source>
        <strain evidence="12">M8</strain>
        <plasmid evidence="12">pA</plasmid>
    </source>
</reference>
<dbReference type="Pfam" id="PF00005">
    <property type="entry name" value="ABC_tran"/>
    <property type="match status" value="2"/>
</dbReference>
<keyword evidence="12" id="KW-0614">Plasmid</keyword>
<proteinExistence type="inferred from homology"/>
<geneLocation type="plasmid" evidence="12 13">
    <name>pA</name>
</geneLocation>
<evidence type="ECO:0000256" key="5">
    <source>
        <dbReference type="ARBA" id="ARBA00022597"/>
    </source>
</evidence>
<evidence type="ECO:0000313" key="13">
    <source>
        <dbReference type="Proteomes" id="UP001055460"/>
    </source>
</evidence>